<organism evidence="2">
    <name type="scientific">marine sediment metagenome</name>
    <dbReference type="NCBI Taxonomy" id="412755"/>
    <lineage>
        <taxon>unclassified sequences</taxon>
        <taxon>metagenomes</taxon>
        <taxon>ecological metagenomes</taxon>
    </lineage>
</organism>
<proteinExistence type="predicted"/>
<feature type="coiled-coil region" evidence="1">
    <location>
        <begin position="21"/>
        <end position="55"/>
    </location>
</feature>
<accession>X1MQN4</accession>
<keyword evidence="1" id="KW-0175">Coiled coil</keyword>
<sequence>MIGIAVKAGPGLALRVEDYANTSLKKEMERLKKESVELKKRVNKFQEENNRLSRLGQSRKEETDKLGKALGLIQDKMRILIKMIERDIKMLRLEIKIIGILQKITPDGTLNYSFELRRDMNNVEDDLEFVVDSSENIVGELEETARDLDFVRELNERQQLKD</sequence>
<dbReference type="EMBL" id="BARV01007489">
    <property type="protein sequence ID" value="GAI08694.1"/>
    <property type="molecule type" value="Genomic_DNA"/>
</dbReference>
<evidence type="ECO:0000313" key="2">
    <source>
        <dbReference type="EMBL" id="GAI08694.1"/>
    </source>
</evidence>
<name>X1MQN4_9ZZZZ</name>
<reference evidence="2" key="1">
    <citation type="journal article" date="2014" name="Front. Microbiol.">
        <title>High frequency of phylogenetically diverse reductive dehalogenase-homologous genes in deep subseafloor sedimentary metagenomes.</title>
        <authorList>
            <person name="Kawai M."/>
            <person name="Futagami T."/>
            <person name="Toyoda A."/>
            <person name="Takaki Y."/>
            <person name="Nishi S."/>
            <person name="Hori S."/>
            <person name="Arai W."/>
            <person name="Tsubouchi T."/>
            <person name="Morono Y."/>
            <person name="Uchiyama I."/>
            <person name="Ito T."/>
            <person name="Fujiyama A."/>
            <person name="Inagaki F."/>
            <person name="Takami H."/>
        </authorList>
    </citation>
    <scope>NUCLEOTIDE SEQUENCE</scope>
    <source>
        <strain evidence="2">Expedition CK06-06</strain>
    </source>
</reference>
<comment type="caution">
    <text evidence="2">The sequence shown here is derived from an EMBL/GenBank/DDBJ whole genome shotgun (WGS) entry which is preliminary data.</text>
</comment>
<protein>
    <submittedName>
        <fullName evidence="2">Uncharacterized protein</fullName>
    </submittedName>
</protein>
<evidence type="ECO:0000256" key="1">
    <source>
        <dbReference type="SAM" id="Coils"/>
    </source>
</evidence>
<dbReference type="AlphaFoldDB" id="X1MQN4"/>
<gene>
    <name evidence="2" type="ORF">S06H3_15240</name>
</gene>